<accession>A0A2H3CKU8</accession>
<name>A0A2H3CKU8_ARMGA</name>
<dbReference type="InParanoid" id="A0A2H3CKU8"/>
<feature type="compositionally biased region" description="Low complexity" evidence="1">
    <location>
        <begin position="65"/>
        <end position="75"/>
    </location>
</feature>
<proteinExistence type="predicted"/>
<dbReference type="STRING" id="47427.A0A2H3CKU8"/>
<feature type="compositionally biased region" description="Polar residues" evidence="1">
    <location>
        <begin position="95"/>
        <end position="123"/>
    </location>
</feature>
<evidence type="ECO:0000313" key="2">
    <source>
        <dbReference type="EMBL" id="PBK79812.1"/>
    </source>
</evidence>
<evidence type="ECO:0000313" key="3">
    <source>
        <dbReference type="Proteomes" id="UP000217790"/>
    </source>
</evidence>
<sequence length="225" mass="23551">MSSLTRVQLQSNPTPSHSAAKGKTPVKCKPSTVASNADPASLLSIGLVSNTHSMWNQTDASFLAAGGEPSSSAAPPKKKRKTKEANVVPLDASGSVPNTFQFSSTPASGSTVPTSSQGKSSSLELRSKINSLETQLQALQDHTQSLTTTKHVSDMSTIITGRFLEQHTTITGLTASAGSVLSLTDTLNRSVGRVSNLEDQFATIAQNGPSAEITARPQWHLSVPI</sequence>
<gene>
    <name evidence="2" type="ORF">ARMGADRAFT_1172244</name>
</gene>
<keyword evidence="3" id="KW-1185">Reference proteome</keyword>
<organism evidence="2 3">
    <name type="scientific">Armillaria gallica</name>
    <name type="common">Bulbous honey fungus</name>
    <name type="synonym">Armillaria bulbosa</name>
    <dbReference type="NCBI Taxonomy" id="47427"/>
    <lineage>
        <taxon>Eukaryota</taxon>
        <taxon>Fungi</taxon>
        <taxon>Dikarya</taxon>
        <taxon>Basidiomycota</taxon>
        <taxon>Agaricomycotina</taxon>
        <taxon>Agaricomycetes</taxon>
        <taxon>Agaricomycetidae</taxon>
        <taxon>Agaricales</taxon>
        <taxon>Marasmiineae</taxon>
        <taxon>Physalacriaceae</taxon>
        <taxon>Armillaria</taxon>
    </lineage>
</organism>
<reference evidence="3" key="1">
    <citation type="journal article" date="2017" name="Nat. Ecol. Evol.">
        <title>Genome expansion and lineage-specific genetic innovations in the forest pathogenic fungi Armillaria.</title>
        <authorList>
            <person name="Sipos G."/>
            <person name="Prasanna A.N."/>
            <person name="Walter M.C."/>
            <person name="O'Connor E."/>
            <person name="Balint B."/>
            <person name="Krizsan K."/>
            <person name="Kiss B."/>
            <person name="Hess J."/>
            <person name="Varga T."/>
            <person name="Slot J."/>
            <person name="Riley R."/>
            <person name="Boka B."/>
            <person name="Rigling D."/>
            <person name="Barry K."/>
            <person name="Lee J."/>
            <person name="Mihaltcheva S."/>
            <person name="LaButti K."/>
            <person name="Lipzen A."/>
            <person name="Waldron R."/>
            <person name="Moloney N.M."/>
            <person name="Sperisen C."/>
            <person name="Kredics L."/>
            <person name="Vagvoelgyi C."/>
            <person name="Patrignani A."/>
            <person name="Fitzpatrick D."/>
            <person name="Nagy I."/>
            <person name="Doyle S."/>
            <person name="Anderson J.B."/>
            <person name="Grigoriev I.V."/>
            <person name="Gueldener U."/>
            <person name="Muensterkoetter M."/>
            <person name="Nagy L.G."/>
        </authorList>
    </citation>
    <scope>NUCLEOTIDE SEQUENCE [LARGE SCALE GENOMIC DNA]</scope>
    <source>
        <strain evidence="3">Ar21-2</strain>
    </source>
</reference>
<feature type="compositionally biased region" description="Polar residues" evidence="1">
    <location>
        <begin position="1"/>
        <end position="17"/>
    </location>
</feature>
<feature type="region of interest" description="Disordered" evidence="1">
    <location>
        <begin position="65"/>
        <end position="123"/>
    </location>
</feature>
<dbReference type="AlphaFoldDB" id="A0A2H3CKU8"/>
<dbReference type="OrthoDB" id="3061310at2759"/>
<protein>
    <submittedName>
        <fullName evidence="2">Uncharacterized protein</fullName>
    </submittedName>
</protein>
<evidence type="ECO:0000256" key="1">
    <source>
        <dbReference type="SAM" id="MobiDB-lite"/>
    </source>
</evidence>
<feature type="region of interest" description="Disordered" evidence="1">
    <location>
        <begin position="1"/>
        <end position="36"/>
    </location>
</feature>
<dbReference type="EMBL" id="KZ293759">
    <property type="protein sequence ID" value="PBK79812.1"/>
    <property type="molecule type" value="Genomic_DNA"/>
</dbReference>
<dbReference type="Proteomes" id="UP000217790">
    <property type="component" value="Unassembled WGS sequence"/>
</dbReference>